<gene>
    <name evidence="1" type="ORF">PEPS_45360</name>
</gene>
<dbReference type="Proteomes" id="UP001354989">
    <property type="component" value="Plasmid pPP7"/>
</dbReference>
<evidence type="ECO:0000313" key="2">
    <source>
        <dbReference type="Proteomes" id="UP001354989"/>
    </source>
</evidence>
<sequence length="56" mass="6777">MVIQLDQHIKRVFYFKFIPKYYFNLKGNKTTLPLKIRNIGVHFELLINNSTDIHKK</sequence>
<proteinExistence type="predicted"/>
<keyword evidence="2" id="KW-1185">Reference proteome</keyword>
<dbReference type="EMBL" id="AP025299">
    <property type="protein sequence ID" value="BDD02256.1"/>
    <property type="molecule type" value="Genomic_DNA"/>
</dbReference>
<organism evidence="1 2">
    <name type="scientific">Persicobacter psychrovividus</name>
    <dbReference type="NCBI Taxonomy" id="387638"/>
    <lineage>
        <taxon>Bacteria</taxon>
        <taxon>Pseudomonadati</taxon>
        <taxon>Bacteroidota</taxon>
        <taxon>Cytophagia</taxon>
        <taxon>Cytophagales</taxon>
        <taxon>Persicobacteraceae</taxon>
        <taxon>Persicobacter</taxon>
    </lineage>
</organism>
<accession>A0ABM7VML3</accession>
<protein>
    <submittedName>
        <fullName evidence="1">Uncharacterized protein</fullName>
    </submittedName>
</protein>
<evidence type="ECO:0000313" key="1">
    <source>
        <dbReference type="EMBL" id="BDD02256.1"/>
    </source>
</evidence>
<name>A0ABM7VML3_9BACT</name>
<geneLocation type="plasmid" evidence="1 2">
    <name>pPP7</name>
</geneLocation>
<reference evidence="1 2" key="1">
    <citation type="submission" date="2021-12" db="EMBL/GenBank/DDBJ databases">
        <title>Genome sequencing of bacteria with rrn-lacking chromosome and rrn-plasmid.</title>
        <authorList>
            <person name="Anda M."/>
            <person name="Iwasaki W."/>
        </authorList>
    </citation>
    <scope>NUCLEOTIDE SEQUENCE [LARGE SCALE GENOMIC DNA]</scope>
    <source>
        <strain evidence="1 2">NBRC 101262</strain>
        <plasmid evidence="1 2">pPP7</plasmid>
    </source>
</reference>
<keyword evidence="1" id="KW-0614">Plasmid</keyword>